<evidence type="ECO:0000313" key="3">
    <source>
        <dbReference type="Proteomes" id="UP000636709"/>
    </source>
</evidence>
<keyword evidence="3" id="KW-1185">Reference proteome</keyword>
<evidence type="ECO:0000256" key="1">
    <source>
        <dbReference type="SAM" id="MobiDB-lite"/>
    </source>
</evidence>
<reference evidence="2" key="1">
    <citation type="submission" date="2020-07" db="EMBL/GenBank/DDBJ databases">
        <title>Genome sequence and genetic diversity analysis of an under-domesticated orphan crop, white fonio (Digitaria exilis).</title>
        <authorList>
            <person name="Bennetzen J.L."/>
            <person name="Chen S."/>
            <person name="Ma X."/>
            <person name="Wang X."/>
            <person name="Yssel A.E.J."/>
            <person name="Chaluvadi S.R."/>
            <person name="Johnson M."/>
            <person name="Gangashetty P."/>
            <person name="Hamidou F."/>
            <person name="Sanogo M.D."/>
            <person name="Zwaenepoel A."/>
            <person name="Wallace J."/>
            <person name="Van De Peer Y."/>
            <person name="Van Deynze A."/>
        </authorList>
    </citation>
    <scope>NUCLEOTIDE SEQUENCE</scope>
    <source>
        <tissue evidence="2">Leaves</tissue>
    </source>
</reference>
<comment type="caution">
    <text evidence="2">The sequence shown here is derived from an EMBL/GenBank/DDBJ whole genome shotgun (WGS) entry which is preliminary data.</text>
</comment>
<proteinExistence type="predicted"/>
<dbReference type="EMBL" id="JACEFO010001910">
    <property type="protein sequence ID" value="KAF8694264.1"/>
    <property type="molecule type" value="Genomic_DNA"/>
</dbReference>
<organism evidence="2 3">
    <name type="scientific">Digitaria exilis</name>
    <dbReference type="NCBI Taxonomy" id="1010633"/>
    <lineage>
        <taxon>Eukaryota</taxon>
        <taxon>Viridiplantae</taxon>
        <taxon>Streptophyta</taxon>
        <taxon>Embryophyta</taxon>
        <taxon>Tracheophyta</taxon>
        <taxon>Spermatophyta</taxon>
        <taxon>Magnoliopsida</taxon>
        <taxon>Liliopsida</taxon>
        <taxon>Poales</taxon>
        <taxon>Poaceae</taxon>
        <taxon>PACMAD clade</taxon>
        <taxon>Panicoideae</taxon>
        <taxon>Panicodae</taxon>
        <taxon>Paniceae</taxon>
        <taxon>Anthephorinae</taxon>
        <taxon>Digitaria</taxon>
    </lineage>
</organism>
<protein>
    <submittedName>
        <fullName evidence="2">Uncharacterized protein</fullName>
    </submittedName>
</protein>
<dbReference type="Pfam" id="PF07797">
    <property type="entry name" value="DUF1639"/>
    <property type="match status" value="1"/>
</dbReference>
<dbReference type="InterPro" id="IPR012438">
    <property type="entry name" value="DUF1639"/>
</dbReference>
<sequence>MSNQPPIVLALPAQGPLATSDDIDVPTLSQQEKVTPRWNLRRRRGRASNSSHPRIRGFSLKLMEDEIDEDIYSLTGELPCNHPRRRPVPLQQMLNVRTNSLTLYPFQPHPCPRSPFYSPSLSLVILFHPKLTTFMLRR</sequence>
<gene>
    <name evidence="2" type="ORF">HU200_038402</name>
</gene>
<dbReference type="AlphaFoldDB" id="A0A835BKG9"/>
<dbReference type="Proteomes" id="UP000636709">
    <property type="component" value="Unassembled WGS sequence"/>
</dbReference>
<accession>A0A835BKG9</accession>
<name>A0A835BKG9_9POAL</name>
<evidence type="ECO:0000313" key="2">
    <source>
        <dbReference type="EMBL" id="KAF8694264.1"/>
    </source>
</evidence>
<feature type="region of interest" description="Disordered" evidence="1">
    <location>
        <begin position="32"/>
        <end position="53"/>
    </location>
</feature>
<dbReference type="OrthoDB" id="769821at2759"/>